<comment type="caution">
    <text evidence="3">The sequence shown here is derived from an EMBL/GenBank/DDBJ whole genome shotgun (WGS) entry which is preliminary data.</text>
</comment>
<feature type="transmembrane region" description="Helical" evidence="2">
    <location>
        <begin position="91"/>
        <end position="112"/>
    </location>
</feature>
<evidence type="ECO:0000313" key="4">
    <source>
        <dbReference type="Proteomes" id="UP001306508"/>
    </source>
</evidence>
<keyword evidence="2" id="KW-1133">Transmembrane helix</keyword>
<gene>
    <name evidence="3" type="ORF">RI543_003565</name>
</gene>
<keyword evidence="2" id="KW-0812">Transmembrane</keyword>
<accession>A0AAN8A7M9</accession>
<dbReference type="Proteomes" id="UP001306508">
    <property type="component" value="Unassembled WGS sequence"/>
</dbReference>
<reference evidence="4" key="1">
    <citation type="submission" date="2023-07" db="EMBL/GenBank/DDBJ databases">
        <title>A draft genome of Kazachstania heterogenica Y-27499.</title>
        <authorList>
            <person name="Donic C."/>
            <person name="Kralova J.S."/>
            <person name="Fidel L."/>
            <person name="Ben-Dor S."/>
            <person name="Jung S."/>
        </authorList>
    </citation>
    <scope>NUCLEOTIDE SEQUENCE [LARGE SCALE GENOMIC DNA]</scope>
    <source>
        <strain evidence="4">Y27499</strain>
    </source>
</reference>
<dbReference type="Pfam" id="PF13430">
    <property type="entry name" value="DUF4112"/>
    <property type="match status" value="1"/>
</dbReference>
<dbReference type="AlphaFoldDB" id="A0AAN8A7M9"/>
<keyword evidence="2" id="KW-0472">Membrane</keyword>
<evidence type="ECO:0000256" key="2">
    <source>
        <dbReference type="SAM" id="Phobius"/>
    </source>
</evidence>
<feature type="region of interest" description="Disordered" evidence="1">
    <location>
        <begin position="180"/>
        <end position="205"/>
    </location>
</feature>
<dbReference type="PANTHER" id="PTHR35519:SF1">
    <property type="entry name" value="YALI0C06193P"/>
    <property type="match status" value="1"/>
</dbReference>
<dbReference type="EMBL" id="JAWIZZ010000048">
    <property type="protein sequence ID" value="KAK5778946.1"/>
    <property type="molecule type" value="Genomic_DNA"/>
</dbReference>
<protein>
    <submittedName>
        <fullName evidence="3">Uncharacterized protein</fullName>
    </submittedName>
</protein>
<sequence length="332" mass="38822">MSNLILSIVEGLGQDYLVDKANEYAEEHFQPVKDPFYEKIKLPNGETKEIRRKLPKGFFGKKESKAWKSIQNRAWMHDRSMCGYCCWTDTIGWAPLLALLPLIGPSIMYLIHNKLITQADKSFRLPLELKAKMHGNIMVDLCISLVPILGTLFSWLHACSTRNAAMVYNYIVQRALEQNQTTPQGMDNSRPPMTQPIQNRQQKQLYQTRKTNNYESNRGYQYNNRNNYSDDNNKKINPFEMENLGDEHNSTNRNKKQSYINVPTVPPKVQYRSNNNSLSQKQLRLPMPQRISLQREQRLNQQQVYYDRHNVDSPFGAQYCQRKPDLPYPSDR</sequence>
<dbReference type="InterPro" id="IPR025187">
    <property type="entry name" value="DUF4112"/>
</dbReference>
<evidence type="ECO:0000256" key="1">
    <source>
        <dbReference type="SAM" id="MobiDB-lite"/>
    </source>
</evidence>
<name>A0AAN8A7M9_9SACH</name>
<keyword evidence="4" id="KW-1185">Reference proteome</keyword>
<evidence type="ECO:0000313" key="3">
    <source>
        <dbReference type="EMBL" id="KAK5778946.1"/>
    </source>
</evidence>
<organism evidence="3 4">
    <name type="scientific">Arxiozyma heterogenica</name>
    <dbReference type="NCBI Taxonomy" id="278026"/>
    <lineage>
        <taxon>Eukaryota</taxon>
        <taxon>Fungi</taxon>
        <taxon>Dikarya</taxon>
        <taxon>Ascomycota</taxon>
        <taxon>Saccharomycotina</taxon>
        <taxon>Saccharomycetes</taxon>
        <taxon>Saccharomycetales</taxon>
        <taxon>Saccharomycetaceae</taxon>
        <taxon>Arxiozyma</taxon>
    </lineage>
</organism>
<feature type="transmembrane region" description="Helical" evidence="2">
    <location>
        <begin position="133"/>
        <end position="156"/>
    </location>
</feature>
<proteinExistence type="predicted"/>
<dbReference type="PANTHER" id="PTHR35519">
    <property type="entry name" value="MEMBRANE PROTEINS"/>
    <property type="match status" value="1"/>
</dbReference>